<dbReference type="EMBL" id="CP060131">
    <property type="protein sequence ID" value="QNG53313.1"/>
    <property type="molecule type" value="Genomic_DNA"/>
</dbReference>
<feature type="active site" description="Charge relay system" evidence="5">
    <location>
        <position position="143"/>
    </location>
</feature>
<dbReference type="RefSeq" id="WP_185720141.1">
    <property type="nucleotide sequence ID" value="NZ_BAAAWI010000001.1"/>
</dbReference>
<dbReference type="InterPro" id="IPR036852">
    <property type="entry name" value="Peptidase_S8/S53_dom_sf"/>
</dbReference>
<evidence type="ECO:0000313" key="9">
    <source>
        <dbReference type="Proteomes" id="UP000515728"/>
    </source>
</evidence>
<accession>A0A7G7MKK2</accession>
<keyword evidence="3 5" id="KW-0378">Hydrolase</keyword>
<dbReference type="AlphaFoldDB" id="A0A7G7MKK2"/>
<dbReference type="GO" id="GO:0006508">
    <property type="term" value="P:proteolysis"/>
    <property type="evidence" value="ECO:0007669"/>
    <property type="project" value="UniProtKB-KW"/>
</dbReference>
<dbReference type="SUPFAM" id="SSF52743">
    <property type="entry name" value="Subtilisin-like"/>
    <property type="match status" value="1"/>
</dbReference>
<dbReference type="Proteomes" id="UP000515728">
    <property type="component" value="Chromosome"/>
</dbReference>
<dbReference type="InterPro" id="IPR023828">
    <property type="entry name" value="Peptidase_S8_Ser-AS"/>
</dbReference>
<sequence>MKYVVLRSDGAGDPFLEPVSVHGADLDWAVSVVDADRREEAELASDPAVLEVAPEVSLQLVEPQTDGGDSSPVDDPAWAFKASGLDSCGYSGKGVSVAVLDTGVDCEHLAFNGVAFESELMRNFIVTSSSESDVHNVRDSNGHGTHVLGTVLGRDVDAARIGVAPGIARPIIGKVIDDRGGTTGALVRAMQWAVNCGADIIVMSLSMDFSKIVELFLAQDYPLVVATSRALEAYQANIRLFDHLSAFLSASSSRPLVFAASGNNSLRQVDLRFTVGTVQPAGTKGFFSVGAVGVTGRGEAKIAPFSNTGCAYAGPGVAIESARAGGGLARMSGTSMAVPHVAGIAALWTQALFADGRRPRHWAEDVVRALDTHARRAGLARDDVGLGILQAPVAGFDELDSLW</sequence>
<dbReference type="PRINTS" id="PR00723">
    <property type="entry name" value="SUBTILISIN"/>
</dbReference>
<evidence type="ECO:0000256" key="2">
    <source>
        <dbReference type="ARBA" id="ARBA00022670"/>
    </source>
</evidence>
<dbReference type="InterPro" id="IPR023827">
    <property type="entry name" value="Peptidase_S8_Asp-AS"/>
</dbReference>
<feature type="active site" description="Charge relay system" evidence="5">
    <location>
        <position position="101"/>
    </location>
</feature>
<dbReference type="PANTHER" id="PTHR43806:SF11">
    <property type="entry name" value="CEREVISIN-RELATED"/>
    <property type="match status" value="1"/>
</dbReference>
<evidence type="ECO:0000313" key="8">
    <source>
        <dbReference type="EMBL" id="QNG53313.1"/>
    </source>
</evidence>
<reference evidence="8 9" key="1">
    <citation type="submission" date="2020-08" db="EMBL/GenBank/DDBJ databases">
        <authorList>
            <person name="Mo P."/>
        </authorList>
    </citation>
    <scope>NUCLEOTIDE SEQUENCE [LARGE SCALE GENOMIC DNA]</scope>
    <source>
        <strain evidence="8 9">CGMCC 4.1532</strain>
    </source>
</reference>
<dbReference type="PROSITE" id="PS51892">
    <property type="entry name" value="SUBTILASE"/>
    <property type="match status" value="1"/>
</dbReference>
<dbReference type="Pfam" id="PF00082">
    <property type="entry name" value="Peptidase_S8"/>
    <property type="match status" value="1"/>
</dbReference>
<keyword evidence="2 5" id="KW-0645">Protease</keyword>
<comment type="similarity">
    <text evidence="1 5 6">Belongs to the peptidase S8 family.</text>
</comment>
<gene>
    <name evidence="8" type="ORF">H6H00_04780</name>
</gene>
<evidence type="ECO:0000259" key="7">
    <source>
        <dbReference type="Pfam" id="PF00082"/>
    </source>
</evidence>
<dbReference type="InterPro" id="IPR000209">
    <property type="entry name" value="Peptidase_S8/S53_dom"/>
</dbReference>
<dbReference type="PROSITE" id="PS00138">
    <property type="entry name" value="SUBTILASE_SER"/>
    <property type="match status" value="1"/>
</dbReference>
<feature type="active site" description="Charge relay system" evidence="5">
    <location>
        <position position="335"/>
    </location>
</feature>
<evidence type="ECO:0000256" key="6">
    <source>
        <dbReference type="RuleBase" id="RU003355"/>
    </source>
</evidence>
<evidence type="ECO:0000256" key="1">
    <source>
        <dbReference type="ARBA" id="ARBA00011073"/>
    </source>
</evidence>
<name>A0A7G7MKK2_9PSEU</name>
<dbReference type="PROSITE" id="PS00136">
    <property type="entry name" value="SUBTILASE_ASP"/>
    <property type="match status" value="1"/>
</dbReference>
<dbReference type="Gene3D" id="3.40.50.200">
    <property type="entry name" value="Peptidase S8/S53 domain"/>
    <property type="match status" value="1"/>
</dbReference>
<evidence type="ECO:0000256" key="3">
    <source>
        <dbReference type="ARBA" id="ARBA00022801"/>
    </source>
</evidence>
<dbReference type="KEGG" id="ppel:H6H00_04780"/>
<proteinExistence type="inferred from homology"/>
<feature type="domain" description="Peptidase S8/S53" evidence="7">
    <location>
        <begin position="92"/>
        <end position="370"/>
    </location>
</feature>
<organism evidence="8 9">
    <name type="scientific">Pseudonocardia petroleophila</name>
    <dbReference type="NCBI Taxonomy" id="37331"/>
    <lineage>
        <taxon>Bacteria</taxon>
        <taxon>Bacillati</taxon>
        <taxon>Actinomycetota</taxon>
        <taxon>Actinomycetes</taxon>
        <taxon>Pseudonocardiales</taxon>
        <taxon>Pseudonocardiaceae</taxon>
        <taxon>Pseudonocardia</taxon>
    </lineage>
</organism>
<dbReference type="PANTHER" id="PTHR43806">
    <property type="entry name" value="PEPTIDASE S8"/>
    <property type="match status" value="1"/>
</dbReference>
<protein>
    <submittedName>
        <fullName evidence="8">S8 family serine peptidase</fullName>
    </submittedName>
</protein>
<keyword evidence="9" id="KW-1185">Reference proteome</keyword>
<dbReference type="GO" id="GO:0004252">
    <property type="term" value="F:serine-type endopeptidase activity"/>
    <property type="evidence" value="ECO:0007669"/>
    <property type="project" value="UniProtKB-UniRule"/>
</dbReference>
<dbReference type="InterPro" id="IPR015500">
    <property type="entry name" value="Peptidase_S8_subtilisin-rel"/>
</dbReference>
<dbReference type="InterPro" id="IPR050131">
    <property type="entry name" value="Peptidase_S8_subtilisin-like"/>
</dbReference>
<evidence type="ECO:0000256" key="4">
    <source>
        <dbReference type="ARBA" id="ARBA00022825"/>
    </source>
</evidence>
<keyword evidence="4 5" id="KW-0720">Serine protease</keyword>
<evidence type="ECO:0000256" key="5">
    <source>
        <dbReference type="PROSITE-ProRule" id="PRU01240"/>
    </source>
</evidence>